<feature type="domain" description="Peptidase C3" evidence="32">
    <location>
        <begin position="931"/>
        <end position="1141"/>
    </location>
</feature>
<dbReference type="Pfam" id="PF00548">
    <property type="entry name" value="Peptidase_C3"/>
    <property type="match status" value="1"/>
</dbReference>
<evidence type="ECO:0000256" key="1">
    <source>
        <dbReference type="ARBA" id="ARBA00002583"/>
    </source>
</evidence>
<evidence type="ECO:0000256" key="19">
    <source>
        <dbReference type="ARBA" id="ARBA00022840"/>
    </source>
</evidence>
<dbReference type="Pfam" id="PF00680">
    <property type="entry name" value="RdRP_1"/>
    <property type="match status" value="1"/>
</dbReference>
<evidence type="ECO:0000256" key="7">
    <source>
        <dbReference type="ARBA" id="ARBA00020936"/>
    </source>
</evidence>
<dbReference type="PRINTS" id="PR00918">
    <property type="entry name" value="CALICVIRUSNS"/>
</dbReference>
<evidence type="ECO:0000256" key="28">
    <source>
        <dbReference type="ARBA" id="ARBA00045667"/>
    </source>
</evidence>
<reference evidence="33" key="1">
    <citation type="submission" date="2018-03" db="EMBL/GenBank/DDBJ databases">
        <authorList>
            <person name="Hu W.-X."/>
        </authorList>
    </citation>
    <scope>NUCLEOTIDE SEQUENCE</scope>
    <source>
        <strain evidence="33">Jj-5</strain>
    </source>
</reference>
<name>A0A3S8U0D5_9SECO</name>
<comment type="subcellular location">
    <subcellularLocation>
        <location evidence="4">Host cytoplasm</location>
    </subcellularLocation>
    <subcellularLocation>
        <location evidence="5">Host endoplasmic reticulum</location>
    </subcellularLocation>
    <subcellularLocation>
        <location evidence="6">Host membrane</location>
        <topology evidence="6">Single-pass membrane protein</topology>
    </subcellularLocation>
</comment>
<keyword evidence="20" id="KW-1043">Host membrane</keyword>
<evidence type="ECO:0000256" key="11">
    <source>
        <dbReference type="ARBA" id="ARBA00022670"/>
    </source>
</evidence>
<keyword evidence="25" id="KW-1035">Host cytoplasm</keyword>
<dbReference type="Gene3D" id="3.30.70.270">
    <property type="match status" value="1"/>
</dbReference>
<keyword evidence="15" id="KW-0547">Nucleotide-binding</keyword>
<dbReference type="GO" id="GO:0003724">
    <property type="term" value="F:RNA helicase activity"/>
    <property type="evidence" value="ECO:0007669"/>
    <property type="project" value="InterPro"/>
</dbReference>
<dbReference type="InterPro" id="IPR007094">
    <property type="entry name" value="RNA-dir_pol_PSvirus"/>
</dbReference>
<dbReference type="EMBL" id="MH053441">
    <property type="protein sequence ID" value="AZL57037.1"/>
    <property type="molecule type" value="Genomic_RNA"/>
</dbReference>
<dbReference type="SUPFAM" id="SSF50494">
    <property type="entry name" value="Trypsin-like serine proteases"/>
    <property type="match status" value="1"/>
</dbReference>
<dbReference type="InterPro" id="IPR043128">
    <property type="entry name" value="Rev_trsase/Diguanyl_cyclase"/>
</dbReference>
<keyword evidence="14" id="KW-0548">Nucleotidyltransferase</keyword>
<evidence type="ECO:0000259" key="30">
    <source>
        <dbReference type="PROSITE" id="PS50507"/>
    </source>
</evidence>
<dbReference type="GO" id="GO:0006508">
    <property type="term" value="P:proteolysis"/>
    <property type="evidence" value="ECO:0007669"/>
    <property type="project" value="UniProtKB-KW"/>
</dbReference>
<keyword evidence="12" id="KW-0808">Transferase</keyword>
<sequence length="1853" mass="210897">MACVTLDRDQQSYALIPYVTDKHVTWLLKCYVRVNTFDPDFPVTKRLERLRQHHFDLLCLGYGAFVMHRNAMAHVPRTVETADFIFEDYHQFLCDLVTGNAGITRLRKYINVCYGTYLDMVLEFSACTLDDEGDEDFELQGLKSCLHSLANYIPSTLDRAISWSTNKVIDGIRARFEEVVAEWCPMAMQACSWISNIWDKVTLWVQESIEAMRWFLKGARELFYYGVSILTASCVIGIVEKILVATNLLAPNRGLVEAFLSSAALTGAFMSFKKKEDPTPMITMISVLAGVVSAAVTAMFGAPCVAVLQGPVELLESAATALGIFCETTLLSMGKTCQAVNQISTCAGNLKAMAGKLFGILQDFIWKVFGMESRFLRDASLMFEEDVDQWLKDIAECQDSYLAKAYSSQDDIMKMQALIKKGHDMRSKVLKVTSRISPVLANTVTRGVESVEKLLRESLCQGVKATRKIPFVVYAYGESRTGKTLVVDKLITDFQNHFGLGKDTVYSRNPIDQYWSGYRRQPIVSIDDFGAVACDPSMEAQMIPLVSSAPLPLTMAAIEEKGMMFDSKFIFCSSNLLEASPESKLQDNQAFRNRRHVLINVKLDATKPYNMHDFTENQIYQILKYDNGTYVVQAEFHTYGDLFSYCLERWEKHENEQTANLANSLEEPKADGDFINFEFLMHTLIRRNLPDKMVDVIFEERTKTQFVPLVTYRRKGKLWSYYVSPEGRIQTIAESVEDPKALAKEVESMDFLRRMYEMLRYNEETDLIVKMHLKDLAREDFYDDKMNYIGTFGNEREHALMRSTFDSMAGWHKVVLCGMGVLQDRCSSVKWYDGIIEKIQDTMYTLYSKEISEWPMGLKIVVGVLLTSLFGAGLWKLMGVLQGTGSVAALGVTAATHFGHEHGGAKATAQSRKPNRYDVAQYKYRNVPITKRAWAQGDMPISHATAMIFDRIKASWQYGHTEAQIAMVPGRRFIGYAHFFRTIERPIQVRIHTASGSQPLFYKPENMHYFEESELCVYEDSALQDIAHTCWDLFEWDFEQIQQDSFKALFLSCKRKSSTGQPNPEWADIDVRTRSESLMVQEGEYSRVLPRYLEYTAPTVNHDCGSLIVAEVNKTFKIIGIHVAGSGGTKGYACLLPPLVKKVQAQHAQKFFDYLPFAEKEGEGIEKVAMLQKGIHIPLPTKTALVETPVEWHLDTPCDKYPSILSNEDPRLEVSGQTDYDPFKAGILKYKDPMGVLDNKLLVEVCEEIEQSWLDCKEEGETFEEVSLEQAINGVKDVDYMDRIPLATSEGFPHILSRAHGEKGKIRFVEGDSEEMMLIPGTSVSEALDIMEAQLEKEVPTLIGIECPKDEKLPHRKIFEKPKTRCFSILPMEYNLLVRRRFLTFVRFIMRNRNVLPCQVGINPYGMEWTDLAMRLKRKGNNILCCDYNSFDGLLSKQVMKAMSDVINNFCGGSESSKRKREHLLMACCSRYAICKNTVWKVECGIPSGFPLTVICNSIFNEILIRYSFKAILRSQKIPDMISVSFDEYVSMVVYGDDNLLSVSEVIKPYFDGKRLKEFLATLHITITDGKDKTSPFLQFRRLEDCDFLKRGFKNRGLYWDAPEEKESLWAQLHYVNANNLEKHEAYKTNLVTVLRELFMWDKNECAELRRKALQRISWLEPSDLQTVAQIEAWYAGNRGKYLPDSSDSISMLLQKENLGPLLAPQGEQRGIEITPRVRTANLAHESFKTAKDDEVWILCQTMYPHGRLPEGVIAVNWPVGTGRGGLPTSTWMDENFKRPTSELRKKLRCALDNGKRLVFATREGILPCNIMAVLLLVLEKKMKPEESNVLLSAAILQCKSLGYLPRECDFAF</sequence>
<dbReference type="InterPro" id="IPR009003">
    <property type="entry name" value="Peptidase_S1_PA"/>
</dbReference>
<protein>
    <recommendedName>
        <fullName evidence="7">RNA1 polyprotein</fullName>
    </recommendedName>
    <alternativeName>
        <fullName evidence="27">Genome polyprotein B</fullName>
    </alternativeName>
    <alternativeName>
        <fullName evidence="26">P1</fullName>
    </alternativeName>
</protein>
<keyword evidence="13 29" id="KW-0812">Transmembrane</keyword>
<evidence type="ECO:0000256" key="2">
    <source>
        <dbReference type="ARBA" id="ARBA00003602"/>
    </source>
</evidence>
<evidence type="ECO:0000256" key="6">
    <source>
        <dbReference type="ARBA" id="ARBA00004379"/>
    </source>
</evidence>
<dbReference type="InterPro" id="IPR000199">
    <property type="entry name" value="Peptidase_C3A/C3B_picornavir"/>
</dbReference>
<dbReference type="InterPro" id="IPR014759">
    <property type="entry name" value="Helicase_SF3_ssRNA_vir"/>
</dbReference>
<keyword evidence="16" id="KW-0378">Hydrolase</keyword>
<dbReference type="GO" id="GO:0044220">
    <property type="term" value="C:host cell perinuclear region of cytoplasm"/>
    <property type="evidence" value="ECO:0007669"/>
    <property type="project" value="UniProtKB-SubCell"/>
</dbReference>
<evidence type="ECO:0000256" key="18">
    <source>
        <dbReference type="ARBA" id="ARBA00022807"/>
    </source>
</evidence>
<keyword evidence="8" id="KW-0696">RNA-directed RNA polymerase</keyword>
<evidence type="ECO:0000259" key="31">
    <source>
        <dbReference type="PROSITE" id="PS51218"/>
    </source>
</evidence>
<dbReference type="InterPro" id="IPR043504">
    <property type="entry name" value="Peptidase_S1_PA_chymotrypsin"/>
</dbReference>
<evidence type="ECO:0000259" key="32">
    <source>
        <dbReference type="PROSITE" id="PS51874"/>
    </source>
</evidence>
<evidence type="ECO:0000256" key="17">
    <source>
        <dbReference type="ARBA" id="ARBA00022806"/>
    </source>
</evidence>
<evidence type="ECO:0000256" key="8">
    <source>
        <dbReference type="ARBA" id="ARBA00022484"/>
    </source>
</evidence>
<keyword evidence="24" id="KW-1038">Host endoplasmic reticulum</keyword>
<feature type="transmembrane region" description="Helical" evidence="29">
    <location>
        <begin position="222"/>
        <end position="243"/>
    </location>
</feature>
<comment type="function">
    <text evidence="28">Down-regulates the RNA1 polyprotein processing and enhances trans-cleavage of RNA2 polyproteins. The protease cofactor and the putative helicase seem to target the replication complexes to ER membranes. Their physical association causes the membrane rearrangement of host ER that may result in formation of the small membranous vesicles that are the site of viral RNA synthesis.</text>
</comment>
<dbReference type="GO" id="GO:0003968">
    <property type="term" value="F:RNA-directed RNA polymerase activity"/>
    <property type="evidence" value="ECO:0007669"/>
    <property type="project" value="UniProtKB-KW"/>
</dbReference>
<organism evidence="33">
    <name type="scientific">Radish mosaic virus</name>
    <dbReference type="NCBI Taxonomy" id="328061"/>
    <lineage>
        <taxon>Viruses</taxon>
        <taxon>Riboviria</taxon>
        <taxon>Orthornavirae</taxon>
        <taxon>Pisuviricota</taxon>
        <taxon>Pisoniviricetes</taxon>
        <taxon>Picornavirales</taxon>
        <taxon>Secoviridae</taxon>
        <taxon>Comovirinae</taxon>
        <taxon>Comovirus</taxon>
        <taxon>Comovirus raphani</taxon>
    </lineage>
</organism>
<keyword evidence="11" id="KW-0645">Protease</keyword>
<feature type="transmembrane region" description="Helical" evidence="29">
    <location>
        <begin position="255"/>
        <end position="272"/>
    </location>
</feature>
<evidence type="ECO:0000256" key="12">
    <source>
        <dbReference type="ARBA" id="ARBA00022679"/>
    </source>
</evidence>
<evidence type="ECO:0000256" key="26">
    <source>
        <dbReference type="ARBA" id="ARBA00031919"/>
    </source>
</evidence>
<dbReference type="GO" id="GO:0005524">
    <property type="term" value="F:ATP binding"/>
    <property type="evidence" value="ECO:0007669"/>
    <property type="project" value="UniProtKB-KW"/>
</dbReference>
<evidence type="ECO:0000256" key="5">
    <source>
        <dbReference type="ARBA" id="ARBA00004354"/>
    </source>
</evidence>
<comment type="function">
    <text evidence="3">Replicates the viral genome.</text>
</comment>
<evidence type="ECO:0000256" key="22">
    <source>
        <dbReference type="ARBA" id="ARBA00022989"/>
    </source>
</evidence>
<evidence type="ECO:0000256" key="10">
    <source>
        <dbReference type="ARBA" id="ARBA00022553"/>
    </source>
</evidence>
<comment type="function">
    <text evidence="1">Plays a role in RNA replication. It is covalently linked to the 5'terminus of both viral single-stranded RNA1 and RNA2 molecules.</text>
</comment>
<dbReference type="InterPro" id="IPR000605">
    <property type="entry name" value="Helicase_SF3_ssDNA/RNA_vir"/>
</dbReference>
<dbReference type="Gene3D" id="2.40.10.10">
    <property type="entry name" value="Trypsin-like serine proteases"/>
    <property type="match status" value="1"/>
</dbReference>
<keyword evidence="23 29" id="KW-0472">Membrane</keyword>
<evidence type="ECO:0000256" key="9">
    <source>
        <dbReference type="ARBA" id="ARBA00022520"/>
    </source>
</evidence>
<dbReference type="SUPFAM" id="SSF56672">
    <property type="entry name" value="DNA/RNA polymerases"/>
    <property type="match status" value="1"/>
</dbReference>
<dbReference type="PROSITE" id="PS51218">
    <property type="entry name" value="SF3_HELICASE_2"/>
    <property type="match status" value="1"/>
</dbReference>
<keyword evidence="22 29" id="KW-1133">Transmembrane helix</keyword>
<feature type="domain" description="SF3 helicase" evidence="31">
    <location>
        <begin position="449"/>
        <end position="616"/>
    </location>
</feature>
<keyword evidence="19" id="KW-0067">ATP-binding</keyword>
<dbReference type="PROSITE" id="PS50507">
    <property type="entry name" value="RDRP_SSRNA_POS"/>
    <property type="match status" value="1"/>
</dbReference>
<evidence type="ECO:0000256" key="3">
    <source>
        <dbReference type="ARBA" id="ARBA00003682"/>
    </source>
</evidence>
<evidence type="ECO:0000256" key="16">
    <source>
        <dbReference type="ARBA" id="ARBA00022801"/>
    </source>
</evidence>
<dbReference type="InterPro" id="IPR044067">
    <property type="entry name" value="PCV_3C_PRO"/>
</dbReference>
<dbReference type="InterPro" id="IPR043502">
    <property type="entry name" value="DNA/RNA_pol_sf"/>
</dbReference>
<evidence type="ECO:0000256" key="13">
    <source>
        <dbReference type="ARBA" id="ARBA00022692"/>
    </source>
</evidence>
<dbReference type="PROSITE" id="PS51874">
    <property type="entry name" value="PCV_3C_PRO"/>
    <property type="match status" value="1"/>
</dbReference>
<evidence type="ECO:0000256" key="25">
    <source>
        <dbReference type="ARBA" id="ARBA00023200"/>
    </source>
</evidence>
<dbReference type="GO" id="GO:0039694">
    <property type="term" value="P:viral RNA genome replication"/>
    <property type="evidence" value="ECO:0007669"/>
    <property type="project" value="InterPro"/>
</dbReference>
<dbReference type="Pfam" id="PF00910">
    <property type="entry name" value="RNA_helicase"/>
    <property type="match status" value="1"/>
</dbReference>
<dbReference type="GO" id="GO:0033644">
    <property type="term" value="C:host cell membrane"/>
    <property type="evidence" value="ECO:0007669"/>
    <property type="project" value="UniProtKB-SubCell"/>
</dbReference>
<proteinExistence type="predicted"/>
<keyword evidence="21" id="KW-0693">Viral RNA replication</keyword>
<keyword evidence="17" id="KW-0347">Helicase</keyword>
<evidence type="ECO:0000256" key="23">
    <source>
        <dbReference type="ARBA" id="ARBA00023136"/>
    </source>
</evidence>
<dbReference type="GO" id="GO:0006351">
    <property type="term" value="P:DNA-templated transcription"/>
    <property type="evidence" value="ECO:0007669"/>
    <property type="project" value="InterPro"/>
</dbReference>
<dbReference type="InterPro" id="IPR004004">
    <property type="entry name" value="Helic/Pol/Pept_Calicivir-typ"/>
</dbReference>
<evidence type="ECO:0000256" key="24">
    <source>
        <dbReference type="ARBA" id="ARBA00023184"/>
    </source>
</evidence>
<evidence type="ECO:0000256" key="15">
    <source>
        <dbReference type="ARBA" id="ARBA00022741"/>
    </source>
</evidence>
<dbReference type="InterPro" id="IPR001205">
    <property type="entry name" value="RNA-dir_pol_C"/>
</dbReference>
<evidence type="ECO:0000256" key="21">
    <source>
        <dbReference type="ARBA" id="ARBA00022953"/>
    </source>
</evidence>
<evidence type="ECO:0000256" key="20">
    <source>
        <dbReference type="ARBA" id="ARBA00022870"/>
    </source>
</evidence>
<evidence type="ECO:0000256" key="4">
    <source>
        <dbReference type="ARBA" id="ARBA00004192"/>
    </source>
</evidence>
<keyword evidence="10" id="KW-0597">Phosphoprotein</keyword>
<dbReference type="GO" id="GO:0004197">
    <property type="term" value="F:cysteine-type endopeptidase activity"/>
    <property type="evidence" value="ECO:0007669"/>
    <property type="project" value="InterPro"/>
</dbReference>
<evidence type="ECO:0000256" key="14">
    <source>
        <dbReference type="ARBA" id="ARBA00022695"/>
    </source>
</evidence>
<accession>A0A3S8U0D5</accession>
<comment type="function">
    <text evidence="2">Thiol protease that cleaves the RNA1 and RNA2 polyproteins.</text>
</comment>
<feature type="transmembrane region" description="Helical" evidence="29">
    <location>
        <begin position="284"/>
        <end position="308"/>
    </location>
</feature>
<keyword evidence="9" id="KW-0191">Covalent protein-RNA linkage</keyword>
<keyword evidence="18" id="KW-0788">Thiol protease</keyword>
<dbReference type="GO" id="GO:0003723">
    <property type="term" value="F:RNA binding"/>
    <property type="evidence" value="ECO:0007669"/>
    <property type="project" value="InterPro"/>
</dbReference>
<evidence type="ECO:0000313" key="33">
    <source>
        <dbReference type="EMBL" id="AZL57037.1"/>
    </source>
</evidence>
<dbReference type="GO" id="GO:0044165">
    <property type="term" value="C:host cell endoplasmic reticulum"/>
    <property type="evidence" value="ECO:0007669"/>
    <property type="project" value="UniProtKB-SubCell"/>
</dbReference>
<evidence type="ECO:0000256" key="27">
    <source>
        <dbReference type="ARBA" id="ARBA00032135"/>
    </source>
</evidence>
<evidence type="ECO:0000256" key="29">
    <source>
        <dbReference type="SAM" id="Phobius"/>
    </source>
</evidence>
<feature type="domain" description="RdRp catalytic" evidence="30">
    <location>
        <begin position="1421"/>
        <end position="1551"/>
    </location>
</feature>